<dbReference type="Proteomes" id="UP001300871">
    <property type="component" value="Unassembled WGS sequence"/>
</dbReference>
<dbReference type="EMBL" id="JAQLGM010000001">
    <property type="protein sequence ID" value="MDB1998629.1"/>
    <property type="molecule type" value="Genomic_DNA"/>
</dbReference>
<keyword evidence="1" id="KW-0966">Cell projection</keyword>
<accession>A0AAW6AS88</accession>
<gene>
    <name evidence="1" type="ORF">PM006_00195</name>
</gene>
<keyword evidence="1" id="KW-0282">Flagellum</keyword>
<sequence length="69" mass="8046">MITLTKLNGEQFVLNCDLIEIITENPDTTILLTNGKHLLVREPKEQVVNKVVEFKRNTFRGLLDKMYEK</sequence>
<comment type="caution">
    <text evidence="1">The sequence shown here is derived from an EMBL/GenBank/DDBJ whole genome shotgun (WGS) entry which is preliminary data.</text>
</comment>
<protein>
    <submittedName>
        <fullName evidence="1">Flagellar FlbD family protein</fullName>
    </submittedName>
</protein>
<dbReference type="AlphaFoldDB" id="A0AAW6AS88"/>
<keyword evidence="1" id="KW-0969">Cilium</keyword>
<dbReference type="InterPro" id="IPR009384">
    <property type="entry name" value="SwrD-like"/>
</dbReference>
<reference evidence="1" key="1">
    <citation type="submission" date="2023-01" db="EMBL/GenBank/DDBJ databases">
        <title>Human gut microbiome strain richness.</title>
        <authorList>
            <person name="Chen-Liaw A."/>
        </authorList>
    </citation>
    <scope>NUCLEOTIDE SEQUENCE</scope>
    <source>
        <strain evidence="1">B1_m1001713B170214d0_201011</strain>
    </source>
</reference>
<evidence type="ECO:0000313" key="2">
    <source>
        <dbReference type="Proteomes" id="UP001300871"/>
    </source>
</evidence>
<proteinExistence type="predicted"/>
<dbReference type="PANTHER" id="PTHR39185:SF1">
    <property type="entry name" value="SWARMING MOTILITY PROTEIN SWRD"/>
    <property type="match status" value="1"/>
</dbReference>
<organism evidence="1 2">
    <name type="scientific">Clostridium symbiosum</name>
    <name type="common">Bacteroides symbiosus</name>
    <dbReference type="NCBI Taxonomy" id="1512"/>
    <lineage>
        <taxon>Bacteria</taxon>
        <taxon>Bacillati</taxon>
        <taxon>Bacillota</taxon>
        <taxon>Clostridia</taxon>
        <taxon>Lachnospirales</taxon>
        <taxon>Lachnospiraceae</taxon>
        <taxon>Otoolea</taxon>
    </lineage>
</organism>
<dbReference type="Pfam" id="PF06289">
    <property type="entry name" value="FlbD"/>
    <property type="match status" value="1"/>
</dbReference>
<name>A0AAW6AS88_CLOSY</name>
<evidence type="ECO:0000313" key="1">
    <source>
        <dbReference type="EMBL" id="MDB1998629.1"/>
    </source>
</evidence>
<dbReference type="PANTHER" id="PTHR39185">
    <property type="entry name" value="SWARMING MOTILITY PROTEIN SWRD"/>
    <property type="match status" value="1"/>
</dbReference>
<dbReference type="RefSeq" id="WP_100932229.1">
    <property type="nucleotide sequence ID" value="NZ_JAAIMZ010000002.1"/>
</dbReference>